<dbReference type="InterPro" id="IPR001623">
    <property type="entry name" value="DnaJ_domain"/>
</dbReference>
<gene>
    <name evidence="4" type="ORF">CYFA0S_15e00452g</name>
</gene>
<dbReference type="VEuPathDB" id="FungiDB:BON22_3346"/>
<organism evidence="4">
    <name type="scientific">Cyberlindnera fabianii</name>
    <name type="common">Yeast</name>
    <name type="synonym">Hansenula fabianii</name>
    <dbReference type="NCBI Taxonomy" id="36022"/>
    <lineage>
        <taxon>Eukaryota</taxon>
        <taxon>Fungi</taxon>
        <taxon>Dikarya</taxon>
        <taxon>Ascomycota</taxon>
        <taxon>Saccharomycotina</taxon>
        <taxon>Saccharomycetes</taxon>
        <taxon>Phaffomycetales</taxon>
        <taxon>Phaffomycetaceae</taxon>
        <taxon>Cyberlindnera</taxon>
    </lineage>
</organism>
<dbReference type="CDD" id="cd06257">
    <property type="entry name" value="DnaJ"/>
    <property type="match status" value="1"/>
</dbReference>
<protein>
    <submittedName>
        <fullName evidence="4">CYFA0S15e00452g1_1</fullName>
    </submittedName>
</protein>
<reference evidence="4" key="1">
    <citation type="journal article" date="2014" name="Genome Announc.">
        <title>Genome sequence of the yeast Cyberlindnera fabianii (Hansenula fabianii).</title>
        <authorList>
            <person name="Freel K.C."/>
            <person name="Sarilar V."/>
            <person name="Neuveglise C."/>
            <person name="Devillers H."/>
            <person name="Friedrich A."/>
            <person name="Schacherer J."/>
        </authorList>
    </citation>
    <scope>NUCLEOTIDE SEQUENCE</scope>
    <source>
        <strain evidence="4">YJS4271</strain>
    </source>
</reference>
<dbReference type="InterPro" id="IPR052814">
    <property type="entry name" value="Peroxisomal_DnaJ"/>
</dbReference>
<dbReference type="FunFam" id="1.10.287.110:FF:000028">
    <property type="entry name" value="DnaJ domain protein"/>
    <property type="match status" value="1"/>
</dbReference>
<dbReference type="PANTHER" id="PTHR45006:SF1">
    <property type="entry name" value="DNAJ-LIKE PROTEIN 1"/>
    <property type="match status" value="1"/>
</dbReference>
<dbReference type="PRINTS" id="PR00625">
    <property type="entry name" value="JDOMAIN"/>
</dbReference>
<dbReference type="EMBL" id="LK052900">
    <property type="protein sequence ID" value="CDR44601.1"/>
    <property type="molecule type" value="Genomic_DNA"/>
</dbReference>
<dbReference type="OrthoDB" id="552049at2759"/>
<evidence type="ECO:0000256" key="2">
    <source>
        <dbReference type="SAM" id="MobiDB-lite"/>
    </source>
</evidence>
<dbReference type="InterPro" id="IPR018253">
    <property type="entry name" value="DnaJ_domain_CS"/>
</dbReference>
<dbReference type="PhylomeDB" id="A0A061BCD0"/>
<dbReference type="SMART" id="SM00271">
    <property type="entry name" value="DnaJ"/>
    <property type="match status" value="1"/>
</dbReference>
<feature type="region of interest" description="Disordered" evidence="2">
    <location>
        <begin position="116"/>
        <end position="235"/>
    </location>
</feature>
<dbReference type="SUPFAM" id="SSF46565">
    <property type="entry name" value="Chaperone J-domain"/>
    <property type="match status" value="1"/>
</dbReference>
<dbReference type="InterPro" id="IPR036869">
    <property type="entry name" value="J_dom_sf"/>
</dbReference>
<evidence type="ECO:0000256" key="1">
    <source>
        <dbReference type="ARBA" id="ARBA00023186"/>
    </source>
</evidence>
<keyword evidence="1" id="KW-0143">Chaperone</keyword>
<feature type="compositionally biased region" description="Basic and acidic residues" evidence="2">
    <location>
        <begin position="179"/>
        <end position="194"/>
    </location>
</feature>
<feature type="domain" description="J" evidence="3">
    <location>
        <begin position="6"/>
        <end position="71"/>
    </location>
</feature>
<proteinExistence type="predicted"/>
<accession>A0A061BCD0</accession>
<name>A0A061BCD0_CYBFA</name>
<feature type="compositionally biased region" description="Basic and acidic residues" evidence="2">
    <location>
        <begin position="116"/>
        <end position="161"/>
    </location>
</feature>
<dbReference type="PROSITE" id="PS50076">
    <property type="entry name" value="DNAJ_2"/>
    <property type="match status" value="1"/>
</dbReference>
<dbReference type="Pfam" id="PF14308">
    <property type="entry name" value="DnaJ-X"/>
    <property type="match status" value="1"/>
</dbReference>
<dbReference type="PANTHER" id="PTHR45006">
    <property type="entry name" value="DNAJ-LIKE PROTEIN 1"/>
    <property type="match status" value="1"/>
</dbReference>
<evidence type="ECO:0000259" key="3">
    <source>
        <dbReference type="PROSITE" id="PS50076"/>
    </source>
</evidence>
<evidence type="ECO:0000313" key="4">
    <source>
        <dbReference type="EMBL" id="CDR44601.1"/>
    </source>
</evidence>
<feature type="compositionally biased region" description="Low complexity" evidence="2">
    <location>
        <begin position="195"/>
        <end position="205"/>
    </location>
</feature>
<dbReference type="PROSITE" id="PS00636">
    <property type="entry name" value="DNAJ_1"/>
    <property type="match status" value="1"/>
</dbReference>
<dbReference type="Gene3D" id="1.10.287.110">
    <property type="entry name" value="DnaJ domain"/>
    <property type="match status" value="1"/>
</dbReference>
<dbReference type="AlphaFoldDB" id="A0A061BCD0"/>
<dbReference type="GO" id="GO:0016558">
    <property type="term" value="P:protein import into peroxisome matrix"/>
    <property type="evidence" value="ECO:0007669"/>
    <property type="project" value="TreeGrafter"/>
</dbReference>
<dbReference type="InterPro" id="IPR026894">
    <property type="entry name" value="DnaJ_X"/>
</dbReference>
<sequence>MVVDTAYYDLLGIEPTANAADIKKAYRKMSVKLHPDKNRDDPEATEKFQAVSEAYQVLSDDTLRAKYDTQGKEGAVPQQGFEDAGEYFAVIFGGEAFVSYIGELSLLKDITKSAELDEEERQQKEKEKEKEKTEDESKKQQTEESKESKPTASSEHVKTTSHDQSTQQTGPTSQPAESSTDRLMLEHTDTDSKATHTTGETTTTPTEEDLKAKEEQEKEKTKLEEHEEEVRKKREETIETLSKKLIERLSVLTESSYDEECKRSFQSKFQIEANMLKMESFGLDILHTIGKVYKSKGQIYLDSQQLFGIPGFFSGVKAKGGIVMDTFRTVSSALDAQSTMQELTKLQELKATEDELYDEKGEVIPKPTDEEIAELEKLLMGKVLNAAWHGSKYEIQSTLREVCDKVLNDKDEPKFKRVRRAEALILLGDVFAKTTRTKVEQEEAQIFEELVAEATKKKQAK</sequence>
<feature type="compositionally biased region" description="Basic and acidic residues" evidence="2">
    <location>
        <begin position="208"/>
        <end position="235"/>
    </location>
</feature>
<feature type="compositionally biased region" description="Low complexity" evidence="2">
    <location>
        <begin position="164"/>
        <end position="175"/>
    </location>
</feature>
<dbReference type="Pfam" id="PF00226">
    <property type="entry name" value="DnaJ"/>
    <property type="match status" value="1"/>
</dbReference>
<dbReference type="GO" id="GO:0005829">
    <property type="term" value="C:cytosol"/>
    <property type="evidence" value="ECO:0007669"/>
    <property type="project" value="UniProtKB-ARBA"/>
</dbReference>